<dbReference type="PANTHER" id="PTHR42803">
    <property type="entry name" value="ACYL-COA DEHYDROGENASE"/>
    <property type="match status" value="1"/>
</dbReference>
<evidence type="ECO:0000259" key="10">
    <source>
        <dbReference type="Pfam" id="PF00441"/>
    </source>
</evidence>
<comment type="similarity">
    <text evidence="2">Belongs to the acyl-CoA dehydrogenase family.</text>
</comment>
<evidence type="ECO:0000256" key="8">
    <source>
        <dbReference type="ARBA" id="ARBA00066694"/>
    </source>
</evidence>
<dbReference type="FunFam" id="2.40.110.10:FF:000031">
    <property type="entry name" value="Acyl-CoA dehydrogenase, putative"/>
    <property type="match status" value="1"/>
</dbReference>
<keyword evidence="15" id="KW-1185">Reference proteome</keyword>
<dbReference type="GO" id="GO:0016627">
    <property type="term" value="F:oxidoreductase activity, acting on the CH-CH group of donors"/>
    <property type="evidence" value="ECO:0007669"/>
    <property type="project" value="InterPro"/>
</dbReference>
<dbReference type="Proteomes" id="UP000383971">
    <property type="component" value="Unassembled WGS sequence"/>
</dbReference>
<dbReference type="Gene3D" id="2.40.110.10">
    <property type="entry name" value="Butyryl-CoA Dehydrogenase, subunit A, domain 2"/>
    <property type="match status" value="1"/>
</dbReference>
<keyword evidence="5" id="KW-0560">Oxidoreductase</keyword>
<feature type="domain" description="Acyl-CoA oxidase/dehydrogenase middle" evidence="11">
    <location>
        <begin position="161"/>
        <end position="270"/>
    </location>
</feature>
<dbReference type="InterPro" id="IPR009075">
    <property type="entry name" value="AcylCo_DH/oxidase_C"/>
</dbReference>
<feature type="domain" description="Acyl-CoA dehydrogenase/oxidase N-terminal" evidence="12">
    <location>
        <begin position="38"/>
        <end position="156"/>
    </location>
</feature>
<dbReference type="InterPro" id="IPR036250">
    <property type="entry name" value="AcylCo_DH-like_C"/>
</dbReference>
<dbReference type="SUPFAM" id="SSF56645">
    <property type="entry name" value="Acyl-CoA dehydrogenase NM domain-like"/>
    <property type="match status" value="1"/>
</dbReference>
<dbReference type="AlphaFoldDB" id="A0A5E4V251"/>
<protein>
    <recommendedName>
        <fullName evidence="9">3-methylmercaptopropionyl-CoA dehydrogenase</fullName>
        <ecNumber evidence="8">1.3.99.41</ecNumber>
    </recommendedName>
</protein>
<evidence type="ECO:0000256" key="6">
    <source>
        <dbReference type="ARBA" id="ARBA00051388"/>
    </source>
</evidence>
<evidence type="ECO:0000256" key="4">
    <source>
        <dbReference type="ARBA" id="ARBA00022827"/>
    </source>
</evidence>
<gene>
    <name evidence="14" type="ORF">PCO31111_02415</name>
</gene>
<evidence type="ECO:0000256" key="9">
    <source>
        <dbReference type="ARBA" id="ARBA00069043"/>
    </source>
</evidence>
<evidence type="ECO:0000259" key="11">
    <source>
        <dbReference type="Pfam" id="PF02770"/>
    </source>
</evidence>
<comment type="function">
    <text evidence="7">Involved in the assimilation of dimethylsulphoniopropionate (DMSP), an important compound in the fixation of carbon in marine phytoplankton, by mediating the conversion of 3-(methylthio)propanoyl-CoA (MMPA-CoA) to 3-(methylthio)acryloyl-CoA (MTA-CoA).</text>
</comment>
<evidence type="ECO:0000256" key="7">
    <source>
        <dbReference type="ARBA" id="ARBA00058683"/>
    </source>
</evidence>
<evidence type="ECO:0000256" key="1">
    <source>
        <dbReference type="ARBA" id="ARBA00001974"/>
    </source>
</evidence>
<comment type="catalytic activity">
    <reaction evidence="6">
        <text>3-(methylsulfanyl)propanoyl-CoA + oxidized [electron-transfer flavoprotein] + H(+) = 3-(methylsulfanyl)acryloyl-CoA + reduced [electron-transfer flavoprotein]</text>
        <dbReference type="Rhea" id="RHEA:52612"/>
        <dbReference type="Rhea" id="RHEA-COMP:10685"/>
        <dbReference type="Rhea" id="RHEA-COMP:10686"/>
        <dbReference type="ChEBI" id="CHEBI:15378"/>
        <dbReference type="ChEBI" id="CHEBI:57692"/>
        <dbReference type="ChEBI" id="CHEBI:58307"/>
        <dbReference type="ChEBI" id="CHEBI:82815"/>
        <dbReference type="ChEBI" id="CHEBI:84994"/>
        <dbReference type="EC" id="1.3.99.41"/>
    </reaction>
    <physiologicalReaction direction="left-to-right" evidence="6">
        <dbReference type="Rhea" id="RHEA:52613"/>
    </physiologicalReaction>
</comment>
<dbReference type="InterPro" id="IPR025878">
    <property type="entry name" value="Acyl-CoA_dh-like_C_dom"/>
</dbReference>
<dbReference type="InterPro" id="IPR052166">
    <property type="entry name" value="Diverse_Acyl-CoA_DH"/>
</dbReference>
<name>A0A5E4V251_9BURK</name>
<evidence type="ECO:0000256" key="3">
    <source>
        <dbReference type="ARBA" id="ARBA00022630"/>
    </source>
</evidence>
<dbReference type="InterPro" id="IPR037069">
    <property type="entry name" value="AcylCoA_DH/ox_N_sf"/>
</dbReference>
<dbReference type="Gene3D" id="1.20.140.10">
    <property type="entry name" value="Butyryl-CoA Dehydrogenase, subunit A, domain 3"/>
    <property type="match status" value="1"/>
</dbReference>
<evidence type="ECO:0000313" key="14">
    <source>
        <dbReference type="EMBL" id="VVE06298.1"/>
    </source>
</evidence>
<dbReference type="Gene3D" id="1.10.540.10">
    <property type="entry name" value="Acyl-CoA dehydrogenase/oxidase, N-terminal domain"/>
    <property type="match status" value="1"/>
</dbReference>
<sequence>MSYIAPVKEMLFAMQELADLERVAALPGFEDAGLDCAQAVLDEAARFNANVIAPLNVQGDINPSSFKDGVVTATPGFKEAFSQFVNGGWQGVVHPAEYGGQGLPKLIATACVEMLNAANLSLALCPVLTDGAIEALLIAGSQAQKERYVPKLISGEWTGTMNLTEPQAGSDLALVRTRAEPIGDGNYHIFGTKIFISWGEHDMASNIVHLVLARLPGAPEGVKGLSLFIVPKFVVNEDGSLGARNDVHCVSIEHKLGIKASPTAVLQFGDHGGALGYLVGEANRGLEYMFIMMNAARFGVGVQGIAVADRAYQRAVAYAKDRVQGRAVDGSSKAPLSIIKHPDVRRMLATMRALTEGARALAYVAAAHSDIGHRHTDASVRADHQAIYEYLVPVVKGWSTELANEVASLGVQVHGGMGYIEETGAAQHLRDARILAIYEGTTAIQANDLVGRKTLRDGGAVVKVLLAKIDETLAALWEHKSYESSAAFQALHKRLGAGRESLANVVDYVLTHAKDDPNAVFAGSVAYLKLAGIVLSGWQFARALLVATDKRNDDPSFYDAKAATAHCFATQILPLATALEAAIVGAHDGNEGALALTDDQF</sequence>
<dbReference type="RefSeq" id="WP_150585114.1">
    <property type="nucleotide sequence ID" value="NZ_CABPSE010000007.1"/>
</dbReference>
<evidence type="ECO:0000256" key="2">
    <source>
        <dbReference type="ARBA" id="ARBA00009347"/>
    </source>
</evidence>
<dbReference type="GO" id="GO:0050660">
    <property type="term" value="F:flavin adenine dinucleotide binding"/>
    <property type="evidence" value="ECO:0007669"/>
    <property type="project" value="InterPro"/>
</dbReference>
<feature type="domain" description="Acetyl-CoA dehydrogenase-like C-terminal" evidence="13">
    <location>
        <begin position="466"/>
        <end position="586"/>
    </location>
</feature>
<organism evidence="14 15">
    <name type="scientific">Pandoraea communis</name>
    <dbReference type="NCBI Taxonomy" id="2508297"/>
    <lineage>
        <taxon>Bacteria</taxon>
        <taxon>Pseudomonadati</taxon>
        <taxon>Pseudomonadota</taxon>
        <taxon>Betaproteobacteria</taxon>
        <taxon>Burkholderiales</taxon>
        <taxon>Burkholderiaceae</taxon>
        <taxon>Pandoraea</taxon>
    </lineage>
</organism>
<keyword evidence="3" id="KW-0285">Flavoprotein</keyword>
<dbReference type="EMBL" id="CABPSE010000007">
    <property type="protein sequence ID" value="VVE06298.1"/>
    <property type="molecule type" value="Genomic_DNA"/>
</dbReference>
<evidence type="ECO:0000259" key="12">
    <source>
        <dbReference type="Pfam" id="PF02771"/>
    </source>
</evidence>
<evidence type="ECO:0000256" key="5">
    <source>
        <dbReference type="ARBA" id="ARBA00023002"/>
    </source>
</evidence>
<dbReference type="Pfam" id="PF02771">
    <property type="entry name" value="Acyl-CoA_dh_N"/>
    <property type="match status" value="1"/>
</dbReference>
<reference evidence="14 15" key="1">
    <citation type="submission" date="2019-08" db="EMBL/GenBank/DDBJ databases">
        <authorList>
            <person name="Peeters C."/>
        </authorList>
    </citation>
    <scope>NUCLEOTIDE SEQUENCE [LARGE SCALE GENOMIC DNA]</scope>
    <source>
        <strain evidence="14 15">LMG 31111</strain>
    </source>
</reference>
<dbReference type="SUPFAM" id="SSF47203">
    <property type="entry name" value="Acyl-CoA dehydrogenase C-terminal domain-like"/>
    <property type="match status" value="1"/>
</dbReference>
<dbReference type="InterPro" id="IPR013786">
    <property type="entry name" value="AcylCoA_DH/ox_N"/>
</dbReference>
<dbReference type="InterPro" id="IPR009100">
    <property type="entry name" value="AcylCoA_DH/oxidase_NM_dom_sf"/>
</dbReference>
<evidence type="ECO:0000259" key="13">
    <source>
        <dbReference type="Pfam" id="PF12806"/>
    </source>
</evidence>
<dbReference type="InterPro" id="IPR046373">
    <property type="entry name" value="Acyl-CoA_Oxase/DH_mid-dom_sf"/>
</dbReference>
<dbReference type="InterPro" id="IPR006091">
    <property type="entry name" value="Acyl-CoA_Oxase/DH_mid-dom"/>
</dbReference>
<comment type="cofactor">
    <cofactor evidence="1">
        <name>FAD</name>
        <dbReference type="ChEBI" id="CHEBI:57692"/>
    </cofactor>
</comment>
<proteinExistence type="inferred from homology"/>
<feature type="domain" description="Acyl-CoA dehydrogenase/oxidase C-terminal" evidence="10">
    <location>
        <begin position="283"/>
        <end position="449"/>
    </location>
</feature>
<dbReference type="Pfam" id="PF00441">
    <property type="entry name" value="Acyl-CoA_dh_1"/>
    <property type="match status" value="1"/>
</dbReference>
<dbReference type="PANTHER" id="PTHR42803:SF1">
    <property type="entry name" value="BROAD-SPECIFICITY LINEAR ACYL-COA DEHYDROGENASE FADE5"/>
    <property type="match status" value="1"/>
</dbReference>
<dbReference type="Pfam" id="PF02770">
    <property type="entry name" value="Acyl-CoA_dh_M"/>
    <property type="match status" value="1"/>
</dbReference>
<dbReference type="Pfam" id="PF12806">
    <property type="entry name" value="Acyl-CoA_dh_C"/>
    <property type="match status" value="1"/>
</dbReference>
<dbReference type="EC" id="1.3.99.41" evidence="8"/>
<accession>A0A5E4V251</accession>
<evidence type="ECO:0000313" key="15">
    <source>
        <dbReference type="Proteomes" id="UP000383971"/>
    </source>
</evidence>
<keyword evidence="4" id="KW-0274">FAD</keyword>